<keyword evidence="6 8" id="KW-0472">Membrane</keyword>
<evidence type="ECO:0000256" key="2">
    <source>
        <dbReference type="ARBA" id="ARBA00009477"/>
    </source>
</evidence>
<organism evidence="12 13">
    <name type="scientific">Leuconostoc aquikimchii</name>
    <dbReference type="NCBI Taxonomy" id="3236804"/>
    <lineage>
        <taxon>Bacteria</taxon>
        <taxon>Bacillati</taxon>
        <taxon>Bacillota</taxon>
        <taxon>Bacilli</taxon>
        <taxon>Lactobacillales</taxon>
        <taxon>Lactobacillaceae</taxon>
        <taxon>Leuconostoc</taxon>
    </lineage>
</organism>
<keyword evidence="7" id="KW-0175">Coiled coil</keyword>
<keyword evidence="3" id="KW-0813">Transport</keyword>
<dbReference type="InterPro" id="IPR005696">
    <property type="entry name" value="MesE/LcnD"/>
</dbReference>
<name>A0ABV3S035_9LACO</name>
<dbReference type="NCBIfam" id="TIGR01000">
    <property type="entry name" value="bacteriocin_acc"/>
    <property type="match status" value="1"/>
</dbReference>
<gene>
    <name evidence="12" type="ORF">AB3K24_00330</name>
</gene>
<sequence>MFDSKYLESGEFYQRRYKNFSTLIIIPLFILLIAVILFGMFATREITTKATGQIVPAQVLSIIQSTSNNAIDENKLSENKVINKGELLVSFKHDDEQLSTQVLTQQINNVTERLQSLATYKMSIDSGSSQFSGQDKFGYDSLFNDYIAQSSALNDDFAQQTSDKVTANQQADHQIDVLKQNQTKNNDKLQQYQDLRNAIDHDSSVKHNTYQSLYDSYIAQQKAATTPAEKEQIKQAAAANVQQQIDQLSNGNDTYDTQIAGIGKSGPLSKSSTLDKVADLKNQQLASVQKEINTDQENLDELKAKQQSANNSYQDTVIKSPEAGVVHLETDKSNTKYYPKGTTVAQIYPKLSDKTKLEVIYYVPASNIVGLKINQKIRFTANQNVTQPMVLDGTVKEIGTAPIASKEGAFYKCVAALTVSRSQRDNMKYGINGRVTVIKGKKTWAQYYKDKVMGDRND</sequence>
<evidence type="ECO:0000256" key="7">
    <source>
        <dbReference type="SAM" id="Coils"/>
    </source>
</evidence>
<dbReference type="Pfam" id="PF25940">
    <property type="entry name" value="LcnD_C"/>
    <property type="match status" value="1"/>
</dbReference>
<keyword evidence="5 8" id="KW-1133">Transmembrane helix</keyword>
<feature type="domain" description="LcnD-like long helical bundle" evidence="9">
    <location>
        <begin position="101"/>
        <end position="311"/>
    </location>
</feature>
<dbReference type="RefSeq" id="WP_367973090.1">
    <property type="nucleotide sequence ID" value="NZ_JBFPEQ010000001.1"/>
</dbReference>
<dbReference type="InterPro" id="IPR058795">
    <property type="entry name" value="LcnD_C"/>
</dbReference>
<dbReference type="InterPro" id="IPR058794">
    <property type="entry name" value="HB_LcnD"/>
</dbReference>
<evidence type="ECO:0000259" key="10">
    <source>
        <dbReference type="Pfam" id="PF25935"/>
    </source>
</evidence>
<evidence type="ECO:0000256" key="5">
    <source>
        <dbReference type="ARBA" id="ARBA00022989"/>
    </source>
</evidence>
<feature type="coiled-coil region" evidence="7">
    <location>
        <begin position="285"/>
        <end position="312"/>
    </location>
</feature>
<dbReference type="Proteomes" id="UP001556617">
    <property type="component" value="Unassembled WGS sequence"/>
</dbReference>
<keyword evidence="13" id="KW-1185">Reference proteome</keyword>
<evidence type="ECO:0000256" key="1">
    <source>
        <dbReference type="ARBA" id="ARBA00004167"/>
    </source>
</evidence>
<evidence type="ECO:0000313" key="12">
    <source>
        <dbReference type="EMBL" id="MEX0379809.1"/>
    </source>
</evidence>
<keyword evidence="4 8" id="KW-0812">Transmembrane</keyword>
<dbReference type="PANTHER" id="PTHR30386">
    <property type="entry name" value="MEMBRANE FUSION SUBUNIT OF EMRAB-TOLC MULTIDRUG EFFLUX PUMP"/>
    <property type="match status" value="1"/>
</dbReference>
<evidence type="ECO:0000259" key="9">
    <source>
        <dbReference type="Pfam" id="PF25887"/>
    </source>
</evidence>
<evidence type="ECO:0000256" key="8">
    <source>
        <dbReference type="SAM" id="Phobius"/>
    </source>
</evidence>
<accession>A0ABV3S035</accession>
<reference evidence="12 13" key="1">
    <citation type="submission" date="2024-07" db="EMBL/GenBank/DDBJ databases">
        <authorList>
            <person name="Yun M."/>
        </authorList>
    </citation>
    <scope>NUCLEOTIDE SEQUENCE [LARGE SCALE GENOMIC DNA]</scope>
    <source>
        <strain evidence="12 13">MS01</strain>
    </source>
</reference>
<comment type="subcellular location">
    <subcellularLocation>
        <location evidence="1">Membrane</location>
        <topology evidence="1">Single-pass membrane protein</topology>
    </subcellularLocation>
</comment>
<dbReference type="Gene3D" id="2.40.30.170">
    <property type="match status" value="1"/>
</dbReference>
<evidence type="ECO:0000259" key="11">
    <source>
        <dbReference type="Pfam" id="PF25940"/>
    </source>
</evidence>
<comment type="similarity">
    <text evidence="2">Belongs to the membrane fusion protein (MFP) (TC 8.A.1) family.</text>
</comment>
<feature type="domain" description="LcnD-like C-terminal" evidence="11">
    <location>
        <begin position="354"/>
        <end position="442"/>
    </location>
</feature>
<dbReference type="Pfam" id="PF25887">
    <property type="entry name" value="HB_LcnD"/>
    <property type="match status" value="1"/>
</dbReference>
<evidence type="ECO:0000313" key="13">
    <source>
        <dbReference type="Proteomes" id="UP001556617"/>
    </source>
</evidence>
<proteinExistence type="inferred from homology"/>
<comment type="caution">
    <text evidence="12">The sequence shown here is derived from an EMBL/GenBank/DDBJ whole genome shotgun (WGS) entry which is preliminary data.</text>
</comment>
<dbReference type="PANTHER" id="PTHR30386:SF26">
    <property type="entry name" value="TRANSPORT PROTEIN COMB"/>
    <property type="match status" value="1"/>
</dbReference>
<dbReference type="InterPro" id="IPR050739">
    <property type="entry name" value="MFP"/>
</dbReference>
<dbReference type="InterPro" id="IPR058786">
    <property type="entry name" value="BSH_LcnD"/>
</dbReference>
<protein>
    <submittedName>
        <fullName evidence="12">Bacteriocin secretion accessory protein</fullName>
    </submittedName>
</protein>
<evidence type="ECO:0000256" key="6">
    <source>
        <dbReference type="ARBA" id="ARBA00023136"/>
    </source>
</evidence>
<dbReference type="EMBL" id="JBFPER010000001">
    <property type="protein sequence ID" value="MEX0379809.1"/>
    <property type="molecule type" value="Genomic_DNA"/>
</dbReference>
<dbReference type="Pfam" id="PF25935">
    <property type="entry name" value="BSH_LcnD"/>
    <property type="match status" value="1"/>
</dbReference>
<feature type="transmembrane region" description="Helical" evidence="8">
    <location>
        <begin position="20"/>
        <end position="41"/>
    </location>
</feature>
<feature type="domain" description="LcnD-like barrel-sandwich hybrid" evidence="10">
    <location>
        <begin position="60"/>
        <end position="349"/>
    </location>
</feature>
<evidence type="ECO:0000256" key="4">
    <source>
        <dbReference type="ARBA" id="ARBA00022692"/>
    </source>
</evidence>
<evidence type="ECO:0000256" key="3">
    <source>
        <dbReference type="ARBA" id="ARBA00022448"/>
    </source>
</evidence>